<protein>
    <recommendedName>
        <fullName evidence="5">Copper(I)-binding protein</fullName>
    </recommendedName>
</protein>
<gene>
    <name evidence="3" type="ORF">EGT50_14615</name>
</gene>
<evidence type="ECO:0008006" key="5">
    <source>
        <dbReference type="Google" id="ProtNLM"/>
    </source>
</evidence>
<dbReference type="Gene3D" id="2.60.40.1890">
    <property type="entry name" value="PCu(A)C copper chaperone"/>
    <property type="match status" value="1"/>
</dbReference>
<evidence type="ECO:0000256" key="1">
    <source>
        <dbReference type="SAM" id="MobiDB-lite"/>
    </source>
</evidence>
<comment type="caution">
    <text evidence="3">The sequence shown here is derived from an EMBL/GenBank/DDBJ whole genome shotgun (WGS) entry which is preliminary data.</text>
</comment>
<dbReference type="EMBL" id="RKLO01000006">
    <property type="protein sequence ID" value="RVW00799.1"/>
    <property type="molecule type" value="Genomic_DNA"/>
</dbReference>
<dbReference type="AlphaFoldDB" id="A0A3S3CM28"/>
<reference evidence="3 4" key="1">
    <citation type="submission" date="2018-11" db="EMBL/GenBank/DDBJ databases">
        <title>Rhodococcus spongicola sp. nov. and Rhodococcus xishaensis sp. nov. from marine sponges.</title>
        <authorList>
            <person name="Li L."/>
            <person name="Lin H.W."/>
        </authorList>
    </citation>
    <scope>NUCLEOTIDE SEQUENCE [LARGE SCALE GENOMIC DNA]</scope>
    <source>
        <strain evidence="3 4">LHW51113</strain>
    </source>
</reference>
<evidence type="ECO:0000313" key="4">
    <source>
        <dbReference type="Proteomes" id="UP000283479"/>
    </source>
</evidence>
<accession>A0A3S3CM28</accession>
<evidence type="ECO:0000313" key="3">
    <source>
        <dbReference type="EMBL" id="RVW00799.1"/>
    </source>
</evidence>
<feature type="signal peptide" evidence="2">
    <location>
        <begin position="1"/>
        <end position="27"/>
    </location>
</feature>
<feature type="region of interest" description="Disordered" evidence="1">
    <location>
        <begin position="181"/>
        <end position="200"/>
    </location>
</feature>
<dbReference type="Pfam" id="PF04314">
    <property type="entry name" value="PCuAC"/>
    <property type="match status" value="1"/>
</dbReference>
<dbReference type="SUPFAM" id="SSF110087">
    <property type="entry name" value="DR1885-like metal-binding protein"/>
    <property type="match status" value="1"/>
</dbReference>
<organism evidence="3 4">
    <name type="scientific">Rhodococcus xishaensis</name>
    <dbReference type="NCBI Taxonomy" id="2487364"/>
    <lineage>
        <taxon>Bacteria</taxon>
        <taxon>Bacillati</taxon>
        <taxon>Actinomycetota</taxon>
        <taxon>Actinomycetes</taxon>
        <taxon>Mycobacteriales</taxon>
        <taxon>Nocardiaceae</taxon>
        <taxon>Rhodococcus</taxon>
    </lineage>
</organism>
<dbReference type="OrthoDB" id="5188566at2"/>
<dbReference type="InterPro" id="IPR036182">
    <property type="entry name" value="PCuAC_sf"/>
</dbReference>
<feature type="chain" id="PRO_5039310150" description="Copper(I)-binding protein" evidence="2">
    <location>
        <begin position="28"/>
        <end position="200"/>
    </location>
</feature>
<dbReference type="PROSITE" id="PS51257">
    <property type="entry name" value="PROKAR_LIPOPROTEIN"/>
    <property type="match status" value="1"/>
</dbReference>
<dbReference type="Proteomes" id="UP000283479">
    <property type="component" value="Unassembled WGS sequence"/>
</dbReference>
<evidence type="ECO:0000256" key="2">
    <source>
        <dbReference type="SAM" id="SignalP"/>
    </source>
</evidence>
<name>A0A3S3CM28_9NOCA</name>
<dbReference type="RefSeq" id="WP_127955375.1">
    <property type="nucleotide sequence ID" value="NZ_RKLO01000006.1"/>
</dbReference>
<dbReference type="InterPro" id="IPR007410">
    <property type="entry name" value="LpqE-like"/>
</dbReference>
<proteinExistence type="predicted"/>
<keyword evidence="4" id="KW-1185">Reference proteome</keyword>
<keyword evidence="2" id="KW-0732">Signal</keyword>
<sequence>MTALKASPTRRVATAVALAAGATLVLSACGAGQISQTATQVAAVNGNKADADNIALRNVHVVYPNSEEYSLEPGGDVQLAFTAINLSEHQTDQLTAIQTDFAGSVTVDELDGTLEIRPQTSLGAGNPDITVPEEAPETLSLIDVTLEDITEGVRPGLTFPVTFTFQNAGDVVVQVPVDAGPTTERHESELSPDVVTEGAH</sequence>